<evidence type="ECO:0000256" key="1">
    <source>
        <dbReference type="ARBA" id="ARBA00010759"/>
    </source>
</evidence>
<dbReference type="PIRSF" id="PIRSF004749">
    <property type="entry name" value="Pep_def"/>
    <property type="match status" value="1"/>
</dbReference>
<dbReference type="AlphaFoldDB" id="A0A845DAA1"/>
<dbReference type="InterPro" id="IPR036821">
    <property type="entry name" value="Peptide_deformylase_sf"/>
</dbReference>
<comment type="cofactor">
    <cofactor evidence="2">
        <name>Fe(2+)</name>
        <dbReference type="ChEBI" id="CHEBI:29033"/>
    </cofactor>
    <text evidence="2">Binds 1 Fe(2+) ion.</text>
</comment>
<sequence length="168" mass="18852">MVQPVIQRGATILRTPTKPVTDFSDPSFGGLIQDMQDTLIEQDGVGLAAVQINVAKRIFIIPPEYAPSVRTRSLPLSLLRPLRPTIFVNPVITSLSKELVLLDEGCLSVRNKFYPTPRAKKVTLQAQNERGKHFTVEAEDLLARIFQHETDHLDGTLFIDRIHENLSK</sequence>
<comment type="catalytic activity">
    <reaction evidence="2">
        <text>N-terminal N-formyl-L-methionyl-[peptide] + H2O = N-terminal L-methionyl-[peptide] + formate</text>
        <dbReference type="Rhea" id="RHEA:24420"/>
        <dbReference type="Rhea" id="RHEA-COMP:10639"/>
        <dbReference type="Rhea" id="RHEA-COMP:10640"/>
        <dbReference type="ChEBI" id="CHEBI:15377"/>
        <dbReference type="ChEBI" id="CHEBI:15740"/>
        <dbReference type="ChEBI" id="CHEBI:49298"/>
        <dbReference type="ChEBI" id="CHEBI:64731"/>
        <dbReference type="EC" id="3.5.1.88"/>
    </reaction>
</comment>
<dbReference type="CDD" id="cd00487">
    <property type="entry name" value="Pep_deformylase"/>
    <property type="match status" value="1"/>
</dbReference>
<dbReference type="NCBIfam" id="NF001159">
    <property type="entry name" value="PRK00150.1-3"/>
    <property type="match status" value="1"/>
</dbReference>
<feature type="binding site" evidence="2">
    <location>
        <position position="152"/>
    </location>
    <ligand>
        <name>Fe cation</name>
        <dbReference type="ChEBI" id="CHEBI:24875"/>
    </ligand>
</feature>
<evidence type="ECO:0000313" key="3">
    <source>
        <dbReference type="EMBL" id="MYE37968.1"/>
    </source>
</evidence>
<keyword evidence="2 3" id="KW-0378">Hydrolase</keyword>
<organism evidence="3 4">
    <name type="scientific">Candidatus Spechtbacteria bacterium SB0662_bin_43</name>
    <dbReference type="NCBI Taxonomy" id="2604897"/>
    <lineage>
        <taxon>Bacteria</taxon>
        <taxon>Candidatus Spechtiibacteriota</taxon>
    </lineage>
</organism>
<evidence type="ECO:0000313" key="4">
    <source>
        <dbReference type="Proteomes" id="UP000449092"/>
    </source>
</evidence>
<dbReference type="GO" id="GO:0042586">
    <property type="term" value="F:peptide deformylase activity"/>
    <property type="evidence" value="ECO:0007669"/>
    <property type="project" value="UniProtKB-UniRule"/>
</dbReference>
<comment type="caution">
    <text evidence="3">The sequence shown here is derived from an EMBL/GenBank/DDBJ whole genome shotgun (WGS) entry which is preliminary data.</text>
</comment>
<accession>A0A845DAA1</accession>
<feature type="binding site" evidence="2">
    <location>
        <position position="106"/>
    </location>
    <ligand>
        <name>Fe cation</name>
        <dbReference type="ChEBI" id="CHEBI:24875"/>
    </ligand>
</feature>
<proteinExistence type="inferred from homology"/>
<dbReference type="SUPFAM" id="SSF56420">
    <property type="entry name" value="Peptide deformylase"/>
    <property type="match status" value="1"/>
</dbReference>
<evidence type="ECO:0000256" key="2">
    <source>
        <dbReference type="HAMAP-Rule" id="MF_00163"/>
    </source>
</evidence>
<dbReference type="NCBIfam" id="TIGR00079">
    <property type="entry name" value="pept_deformyl"/>
    <property type="match status" value="1"/>
</dbReference>
<dbReference type="HAMAP" id="MF_00163">
    <property type="entry name" value="Pep_deformylase"/>
    <property type="match status" value="1"/>
</dbReference>
<keyword evidence="2" id="KW-0408">Iron</keyword>
<dbReference type="GO" id="GO:0046872">
    <property type="term" value="F:metal ion binding"/>
    <property type="evidence" value="ECO:0007669"/>
    <property type="project" value="UniProtKB-KW"/>
</dbReference>
<keyword evidence="2" id="KW-0648">Protein biosynthesis</keyword>
<dbReference type="GO" id="GO:0006412">
    <property type="term" value="P:translation"/>
    <property type="evidence" value="ECO:0007669"/>
    <property type="project" value="UniProtKB-UniRule"/>
</dbReference>
<protein>
    <recommendedName>
        <fullName evidence="2">Peptide deformylase</fullName>
        <shortName evidence="2">PDF</shortName>
        <ecNumber evidence="2">3.5.1.88</ecNumber>
    </recommendedName>
    <alternativeName>
        <fullName evidence="2">Polypeptide deformylase</fullName>
    </alternativeName>
</protein>
<dbReference type="PANTHER" id="PTHR10458:SF22">
    <property type="entry name" value="PEPTIDE DEFORMYLASE"/>
    <property type="match status" value="1"/>
</dbReference>
<feature type="active site" evidence="2">
    <location>
        <position position="149"/>
    </location>
</feature>
<dbReference type="Pfam" id="PF01327">
    <property type="entry name" value="Pep_deformylase"/>
    <property type="match status" value="1"/>
</dbReference>
<keyword evidence="2" id="KW-0479">Metal-binding</keyword>
<dbReference type="EMBL" id="VXOY01000005">
    <property type="protein sequence ID" value="MYE37968.1"/>
    <property type="molecule type" value="Genomic_DNA"/>
</dbReference>
<name>A0A845DAA1_9BACT</name>
<dbReference type="Gene3D" id="3.90.45.10">
    <property type="entry name" value="Peptide deformylase"/>
    <property type="match status" value="1"/>
</dbReference>
<reference evidence="3 4" key="1">
    <citation type="submission" date="2019-09" db="EMBL/GenBank/DDBJ databases">
        <title>Characterisation of the sponge microbiome using genome-centric metagenomics.</title>
        <authorList>
            <person name="Engelberts J.P."/>
            <person name="Robbins S.J."/>
            <person name="De Goeij J.M."/>
            <person name="Aranda M."/>
            <person name="Bell S.C."/>
            <person name="Webster N.S."/>
        </authorList>
    </citation>
    <scope>NUCLEOTIDE SEQUENCE [LARGE SCALE GENOMIC DNA]</scope>
    <source>
        <strain evidence="3">SB0662_bin_43</strain>
    </source>
</reference>
<gene>
    <name evidence="2 3" type="primary">def</name>
    <name evidence="3" type="ORF">F4X82_00395</name>
</gene>
<dbReference type="Proteomes" id="UP000449092">
    <property type="component" value="Unassembled WGS sequence"/>
</dbReference>
<comment type="similarity">
    <text evidence="1 2">Belongs to the polypeptide deformylase family.</text>
</comment>
<comment type="function">
    <text evidence="2">Removes the formyl group from the N-terminal Met of newly synthesized proteins. Requires at least a dipeptide for an efficient rate of reaction. N-terminal L-methionine is a prerequisite for activity but the enzyme has broad specificity at other positions.</text>
</comment>
<dbReference type="PANTHER" id="PTHR10458">
    <property type="entry name" value="PEPTIDE DEFORMYLASE"/>
    <property type="match status" value="1"/>
</dbReference>
<dbReference type="InterPro" id="IPR023635">
    <property type="entry name" value="Peptide_deformylase"/>
</dbReference>
<feature type="binding site" evidence="2">
    <location>
        <position position="148"/>
    </location>
    <ligand>
        <name>Fe cation</name>
        <dbReference type="ChEBI" id="CHEBI:24875"/>
    </ligand>
</feature>
<dbReference type="PRINTS" id="PR01576">
    <property type="entry name" value="PDEFORMYLASE"/>
</dbReference>
<dbReference type="EC" id="3.5.1.88" evidence="2"/>